<keyword evidence="3" id="KW-1185">Reference proteome</keyword>
<evidence type="ECO:0000313" key="3">
    <source>
        <dbReference type="Proteomes" id="UP001203297"/>
    </source>
</evidence>
<name>A0AAD4LV21_9AGAM</name>
<dbReference type="Proteomes" id="UP001203297">
    <property type="component" value="Unassembled WGS sequence"/>
</dbReference>
<dbReference type="AlphaFoldDB" id="A0AAD4LV21"/>
<sequence length="193" mass="20172">MANRSPSPPLRARKSSILDGSCALCDPANSGTDSCIHKPEVEMVDADPLPLRESTQLLYLTEPQEDALLFLPSSTPAPHQRNLPPPPTPTTPDVLEVILNKLTDRIAVLEAKVCNPASRSADLQVSSARLVARMPDPAPPPPPPTRGPLTAPAAPAQPALAISVVTSQNHGAAAQGSDICAGRDQGPGPHHAR</sequence>
<evidence type="ECO:0000313" key="2">
    <source>
        <dbReference type="EMBL" id="KAI0290650.1"/>
    </source>
</evidence>
<feature type="compositionally biased region" description="Pro residues" evidence="1">
    <location>
        <begin position="136"/>
        <end position="146"/>
    </location>
</feature>
<proteinExistence type="predicted"/>
<feature type="compositionally biased region" description="Low complexity" evidence="1">
    <location>
        <begin position="147"/>
        <end position="161"/>
    </location>
</feature>
<gene>
    <name evidence="2" type="ORF">B0F90DRAFT_582233</name>
</gene>
<feature type="region of interest" description="Disordered" evidence="1">
    <location>
        <begin position="132"/>
        <end position="193"/>
    </location>
</feature>
<organism evidence="2 3">
    <name type="scientific">Multifurca ochricompacta</name>
    <dbReference type="NCBI Taxonomy" id="376703"/>
    <lineage>
        <taxon>Eukaryota</taxon>
        <taxon>Fungi</taxon>
        <taxon>Dikarya</taxon>
        <taxon>Basidiomycota</taxon>
        <taxon>Agaricomycotina</taxon>
        <taxon>Agaricomycetes</taxon>
        <taxon>Russulales</taxon>
        <taxon>Russulaceae</taxon>
        <taxon>Multifurca</taxon>
    </lineage>
</organism>
<protein>
    <submittedName>
        <fullName evidence="2">Uncharacterized protein</fullName>
    </submittedName>
</protein>
<reference evidence="2" key="1">
    <citation type="journal article" date="2022" name="New Phytol.">
        <title>Evolutionary transition to the ectomycorrhizal habit in the genomes of a hyperdiverse lineage of mushroom-forming fungi.</title>
        <authorList>
            <person name="Looney B."/>
            <person name="Miyauchi S."/>
            <person name="Morin E."/>
            <person name="Drula E."/>
            <person name="Courty P.E."/>
            <person name="Kohler A."/>
            <person name="Kuo A."/>
            <person name="LaButti K."/>
            <person name="Pangilinan J."/>
            <person name="Lipzen A."/>
            <person name="Riley R."/>
            <person name="Andreopoulos W."/>
            <person name="He G."/>
            <person name="Johnson J."/>
            <person name="Nolan M."/>
            <person name="Tritt A."/>
            <person name="Barry K.W."/>
            <person name="Grigoriev I.V."/>
            <person name="Nagy L.G."/>
            <person name="Hibbett D."/>
            <person name="Henrissat B."/>
            <person name="Matheny P.B."/>
            <person name="Labbe J."/>
            <person name="Martin F.M."/>
        </authorList>
    </citation>
    <scope>NUCLEOTIDE SEQUENCE</scope>
    <source>
        <strain evidence="2">BPL690</strain>
    </source>
</reference>
<evidence type="ECO:0000256" key="1">
    <source>
        <dbReference type="SAM" id="MobiDB-lite"/>
    </source>
</evidence>
<dbReference type="EMBL" id="WTXG01000209">
    <property type="protein sequence ID" value="KAI0290650.1"/>
    <property type="molecule type" value="Genomic_DNA"/>
</dbReference>
<accession>A0AAD4LV21</accession>
<comment type="caution">
    <text evidence="2">The sequence shown here is derived from an EMBL/GenBank/DDBJ whole genome shotgun (WGS) entry which is preliminary data.</text>
</comment>